<feature type="coiled-coil region" evidence="1">
    <location>
        <begin position="70"/>
        <end position="111"/>
    </location>
</feature>
<dbReference type="OrthoDB" id="7451790at2759"/>
<dbReference type="Proteomes" id="UP000728185">
    <property type="component" value="Unassembled WGS sequence"/>
</dbReference>
<sequence length="300" mass="34064">ASESDTLEATEKLKQAFAAERRARIAAESQLRELDGRLSEVFSAVDTMRVREAVEKSRANEETNKMSIRLVELAKDYQDAIGRAERAEKKLEEAQRALEAKELEFKELRETRYTMDNPEVTQLIAARVEAAGAHYSQTIRTLQKKLDAANDRFTTLEEEFRMALRIEADRYNELFNSSELLKSRIDELNALNKELEQREESARQIISELTAVSSALAQDRGRLESKIEAQALEIISLKKSLDNEADAVKIKTKIIDDQADSIRSLKKVIPVSSLEIVEKIMFILLNVQTFMQVAISKGLD</sequence>
<accession>A0A8E0VDX9</accession>
<dbReference type="AlphaFoldDB" id="A0A8E0VDX9"/>
<gene>
    <name evidence="2" type="ORF">FBUS_07347</name>
</gene>
<proteinExistence type="predicted"/>
<organism evidence="2 3">
    <name type="scientific">Fasciolopsis buskii</name>
    <dbReference type="NCBI Taxonomy" id="27845"/>
    <lineage>
        <taxon>Eukaryota</taxon>
        <taxon>Metazoa</taxon>
        <taxon>Spiralia</taxon>
        <taxon>Lophotrochozoa</taxon>
        <taxon>Platyhelminthes</taxon>
        <taxon>Trematoda</taxon>
        <taxon>Digenea</taxon>
        <taxon>Plagiorchiida</taxon>
        <taxon>Echinostomata</taxon>
        <taxon>Echinostomatoidea</taxon>
        <taxon>Fasciolidae</taxon>
        <taxon>Fasciolopsis</taxon>
    </lineage>
</organism>
<name>A0A8E0VDX9_9TREM</name>
<feature type="coiled-coil region" evidence="1">
    <location>
        <begin position="139"/>
        <end position="212"/>
    </location>
</feature>
<dbReference type="EMBL" id="LUCM01011582">
    <property type="protein sequence ID" value="KAA0183752.1"/>
    <property type="molecule type" value="Genomic_DNA"/>
</dbReference>
<comment type="caution">
    <text evidence="2">The sequence shown here is derived from an EMBL/GenBank/DDBJ whole genome shotgun (WGS) entry which is preliminary data.</text>
</comment>
<keyword evidence="1" id="KW-0175">Coiled coil</keyword>
<evidence type="ECO:0000313" key="3">
    <source>
        <dbReference type="Proteomes" id="UP000728185"/>
    </source>
</evidence>
<feature type="non-terminal residue" evidence="2">
    <location>
        <position position="300"/>
    </location>
</feature>
<reference evidence="2" key="1">
    <citation type="submission" date="2019-05" db="EMBL/GenBank/DDBJ databases">
        <title>Annotation for the trematode Fasciolopsis buski.</title>
        <authorList>
            <person name="Choi Y.-J."/>
        </authorList>
    </citation>
    <scope>NUCLEOTIDE SEQUENCE</scope>
    <source>
        <strain evidence="2">HT</strain>
        <tissue evidence="2">Whole worm</tissue>
    </source>
</reference>
<evidence type="ECO:0000313" key="2">
    <source>
        <dbReference type="EMBL" id="KAA0183752.1"/>
    </source>
</evidence>
<evidence type="ECO:0000256" key="1">
    <source>
        <dbReference type="SAM" id="Coils"/>
    </source>
</evidence>
<keyword evidence="3" id="KW-1185">Reference proteome</keyword>
<protein>
    <submittedName>
        <fullName evidence="2">Leucine-rich repeat and coiled-coil domain-containing protein 1</fullName>
    </submittedName>
</protein>